<organism evidence="2 3">
    <name type="scientific">Coptis chinensis</name>
    <dbReference type="NCBI Taxonomy" id="261450"/>
    <lineage>
        <taxon>Eukaryota</taxon>
        <taxon>Viridiplantae</taxon>
        <taxon>Streptophyta</taxon>
        <taxon>Embryophyta</taxon>
        <taxon>Tracheophyta</taxon>
        <taxon>Spermatophyta</taxon>
        <taxon>Magnoliopsida</taxon>
        <taxon>Ranunculales</taxon>
        <taxon>Ranunculaceae</taxon>
        <taxon>Coptidoideae</taxon>
        <taxon>Coptis</taxon>
    </lineage>
</organism>
<dbReference type="SUPFAM" id="SSF57095">
    <property type="entry name" value="Scorpion toxin-like"/>
    <property type="match status" value="1"/>
</dbReference>
<dbReference type="EMBL" id="JADFTS010000002">
    <property type="protein sequence ID" value="KAF9621179.1"/>
    <property type="molecule type" value="Genomic_DNA"/>
</dbReference>
<dbReference type="AlphaFoldDB" id="A0A835IPW1"/>
<dbReference type="PROSITE" id="PS00940">
    <property type="entry name" value="GAMMA_THIONIN"/>
    <property type="match status" value="1"/>
</dbReference>
<evidence type="ECO:0000313" key="3">
    <source>
        <dbReference type="Proteomes" id="UP000631114"/>
    </source>
</evidence>
<dbReference type="Proteomes" id="UP000631114">
    <property type="component" value="Unassembled WGS sequence"/>
</dbReference>
<dbReference type="PRINTS" id="PR00288">
    <property type="entry name" value="PUROTHIONIN"/>
</dbReference>
<name>A0A835IPW1_9MAGN</name>
<reference evidence="2 3" key="1">
    <citation type="submission" date="2020-10" db="EMBL/GenBank/DDBJ databases">
        <title>The Coptis chinensis genome and diversification of protoberbering-type alkaloids.</title>
        <authorList>
            <person name="Wang B."/>
            <person name="Shu S."/>
            <person name="Song C."/>
            <person name="Liu Y."/>
        </authorList>
    </citation>
    <scope>NUCLEOTIDE SEQUENCE [LARGE SCALE GENOMIC DNA]</scope>
    <source>
        <strain evidence="2">HL-2020</strain>
        <tissue evidence="2">Leaf</tissue>
    </source>
</reference>
<dbReference type="GO" id="GO:0006952">
    <property type="term" value="P:defense response"/>
    <property type="evidence" value="ECO:0007669"/>
    <property type="project" value="InterPro"/>
</dbReference>
<evidence type="ECO:0000313" key="2">
    <source>
        <dbReference type="EMBL" id="KAF9621179.1"/>
    </source>
</evidence>
<dbReference type="SMART" id="SM00505">
    <property type="entry name" value="Knot1"/>
    <property type="match status" value="1"/>
</dbReference>
<dbReference type="Pfam" id="PF25015">
    <property type="entry name" value="RBD_AKAP-17A"/>
    <property type="match status" value="1"/>
</dbReference>
<dbReference type="Gene3D" id="3.30.30.10">
    <property type="entry name" value="Knottin, scorpion toxin-like"/>
    <property type="match status" value="1"/>
</dbReference>
<dbReference type="PANTHER" id="PTHR12484:SF4">
    <property type="entry name" value="A-KINASE ANCHOR PROTEIN 17A"/>
    <property type="match status" value="1"/>
</dbReference>
<dbReference type="InterPro" id="IPR036574">
    <property type="entry name" value="Scorpion_toxin-like_sf"/>
</dbReference>
<feature type="domain" description="Knottins-like" evidence="1">
    <location>
        <begin position="388"/>
        <end position="433"/>
    </location>
</feature>
<dbReference type="CDD" id="cd00107">
    <property type="entry name" value="Knot1"/>
    <property type="match status" value="1"/>
</dbReference>
<dbReference type="PANTHER" id="PTHR12484">
    <property type="entry name" value="B-LYMPHOCYTE ANTIGEN-RELATED"/>
    <property type="match status" value="1"/>
</dbReference>
<accession>A0A835IPW1</accession>
<dbReference type="InterPro" id="IPR008176">
    <property type="entry name" value="Defensin_plant"/>
</dbReference>
<gene>
    <name evidence="2" type="ORF">IFM89_016673</name>
</gene>
<evidence type="ECO:0000259" key="1">
    <source>
        <dbReference type="SMART" id="SM00505"/>
    </source>
</evidence>
<proteinExistence type="predicted"/>
<protein>
    <recommendedName>
        <fullName evidence="1">Knottins-like domain-containing protein</fullName>
    </recommendedName>
</protein>
<dbReference type="Pfam" id="PF00304">
    <property type="entry name" value="Gamma-thionin"/>
    <property type="match status" value="1"/>
</dbReference>
<dbReference type="OrthoDB" id="1918237at2759"/>
<sequence length="433" mass="49583">MSIRSMIKIKAASPTETLQIENGLSLIQRVKLLLTVYRADLSFKPIDEWQFKRSLLSYLKYSLPNTVPEEDLEIHKFKDLKKRKRNDSIASGVLYIRDLAFIDNKTKKVDNLNSEDKFLEWRDSFVNKLDGIELSLEGVKFKLNVSLPSSDDFHGLKKSWEESYAFSNKGYGSRGKQQPDTIILRGVPSRWFAEPRVSSKPSMLVTHTIFSVFGNIRNLNVASDDDLGENVKEGSDDIVSGLQCKVVVQFEKHEDFSNALKVLCGRSMLKEGSHLRADYEATWDRNDFFRNTVQRAARNQIPERSHMQSTATRQYENETPRFLPHIARSSSNGAYSKRFKSTNAILRVKATDSLELSRQLEKCHNQLNFVSTKEEMELVGARRPHVRYCRTPSHGYKGMCFRHVNCGLVCRNEGFAGGSCQGLRRRCFCVKPC</sequence>
<dbReference type="InterPro" id="IPR003614">
    <property type="entry name" value="Knottins"/>
</dbReference>
<dbReference type="InterPro" id="IPR056852">
    <property type="entry name" value="AK17A/B"/>
</dbReference>
<comment type="caution">
    <text evidence="2">The sequence shown here is derived from an EMBL/GenBank/DDBJ whole genome shotgun (WGS) entry which is preliminary data.</text>
</comment>
<keyword evidence="3" id="KW-1185">Reference proteome</keyword>